<dbReference type="Proteomes" id="UP000325255">
    <property type="component" value="Unassembled WGS sequence"/>
</dbReference>
<keyword evidence="2" id="KW-1185">Reference proteome</keyword>
<comment type="caution">
    <text evidence="1">The sequence shown here is derived from an EMBL/GenBank/DDBJ whole genome shotgun (WGS) entry which is preliminary data.</text>
</comment>
<protein>
    <submittedName>
        <fullName evidence="1">Peptidoglycan-binding protein</fullName>
    </submittedName>
</protein>
<gene>
    <name evidence="1" type="ORF">F1189_05395</name>
</gene>
<proteinExistence type="predicted"/>
<dbReference type="RefSeq" id="WP_150039602.1">
    <property type="nucleotide sequence ID" value="NZ_OW485601.1"/>
</dbReference>
<evidence type="ECO:0000313" key="1">
    <source>
        <dbReference type="EMBL" id="KAA5613491.1"/>
    </source>
</evidence>
<dbReference type="EMBL" id="VWPK01000006">
    <property type="protein sequence ID" value="KAA5613491.1"/>
    <property type="molecule type" value="Genomic_DNA"/>
</dbReference>
<dbReference type="AlphaFoldDB" id="A0A5M6IYX7"/>
<accession>A0A5M6IYX7</accession>
<sequence>MDLSFAALRPEYLARWQTLQPRVGVAAVAADLATGLAAGRARYDAIGGGVPWWWIAAIHQMESSADFGRHLHNGDPLGARTVHVPCGRPPDGQPPFTWESSARDALVLAGVWGLDDWSAAPALWRAERFNGMGYRLRGVASPYLWAGSTHYSAGQFIADGRFSAGAVCRRPGVALLWAAMAAAGLADIAA</sequence>
<organism evidence="1 2">
    <name type="scientific">Rhodovastum atsumiense</name>
    <dbReference type="NCBI Taxonomy" id="504468"/>
    <lineage>
        <taxon>Bacteria</taxon>
        <taxon>Pseudomonadati</taxon>
        <taxon>Pseudomonadota</taxon>
        <taxon>Alphaproteobacteria</taxon>
        <taxon>Acetobacterales</taxon>
        <taxon>Acetobacteraceae</taxon>
        <taxon>Rhodovastum</taxon>
    </lineage>
</organism>
<evidence type="ECO:0000313" key="2">
    <source>
        <dbReference type="Proteomes" id="UP000325255"/>
    </source>
</evidence>
<name>A0A5M6IYX7_9PROT</name>
<reference evidence="1 2" key="1">
    <citation type="submission" date="2019-09" db="EMBL/GenBank/DDBJ databases">
        <title>Genome sequence of Rhodovastum atsumiense, a diverse member of the Acetobacteraceae family of non-sulfur purple photosynthetic bacteria.</title>
        <authorList>
            <person name="Meyer T."/>
            <person name="Kyndt J."/>
        </authorList>
    </citation>
    <scope>NUCLEOTIDE SEQUENCE [LARGE SCALE GENOMIC DNA]</scope>
    <source>
        <strain evidence="1 2">DSM 21279</strain>
    </source>
</reference>
<dbReference type="OrthoDB" id="482757at2"/>